<evidence type="ECO:0000256" key="1">
    <source>
        <dbReference type="SAM" id="MobiDB-lite"/>
    </source>
</evidence>
<comment type="caution">
    <text evidence="2">The sequence shown here is derived from an EMBL/GenBank/DDBJ whole genome shotgun (WGS) entry which is preliminary data.</text>
</comment>
<dbReference type="EMBL" id="JAFNEN010000420">
    <property type="protein sequence ID" value="KAG8183350.1"/>
    <property type="molecule type" value="Genomic_DNA"/>
</dbReference>
<keyword evidence="3" id="KW-1185">Reference proteome</keyword>
<dbReference type="AlphaFoldDB" id="A0AAV6UIK1"/>
<reference evidence="2 3" key="1">
    <citation type="journal article" date="2022" name="Nat. Ecol. Evol.">
        <title>A masculinizing supergene underlies an exaggerated male reproductive morph in a spider.</title>
        <authorList>
            <person name="Hendrickx F."/>
            <person name="De Corte Z."/>
            <person name="Sonet G."/>
            <person name="Van Belleghem S.M."/>
            <person name="Kostlbacher S."/>
            <person name="Vangestel C."/>
        </authorList>
    </citation>
    <scope>NUCLEOTIDE SEQUENCE [LARGE SCALE GENOMIC DNA]</scope>
    <source>
        <strain evidence="2">W744_W776</strain>
    </source>
</reference>
<protein>
    <submittedName>
        <fullName evidence="2">Uncharacterized protein</fullName>
    </submittedName>
</protein>
<feature type="region of interest" description="Disordered" evidence="1">
    <location>
        <begin position="43"/>
        <end position="79"/>
    </location>
</feature>
<dbReference type="Proteomes" id="UP000827092">
    <property type="component" value="Unassembled WGS sequence"/>
</dbReference>
<evidence type="ECO:0000313" key="2">
    <source>
        <dbReference type="EMBL" id="KAG8183350.1"/>
    </source>
</evidence>
<name>A0AAV6UIK1_9ARAC</name>
<feature type="compositionally biased region" description="Polar residues" evidence="1">
    <location>
        <begin position="53"/>
        <end position="68"/>
    </location>
</feature>
<gene>
    <name evidence="2" type="ORF">JTE90_013041</name>
</gene>
<accession>A0AAV6UIK1</accession>
<proteinExistence type="predicted"/>
<evidence type="ECO:0000313" key="3">
    <source>
        <dbReference type="Proteomes" id="UP000827092"/>
    </source>
</evidence>
<organism evidence="2 3">
    <name type="scientific">Oedothorax gibbosus</name>
    <dbReference type="NCBI Taxonomy" id="931172"/>
    <lineage>
        <taxon>Eukaryota</taxon>
        <taxon>Metazoa</taxon>
        <taxon>Ecdysozoa</taxon>
        <taxon>Arthropoda</taxon>
        <taxon>Chelicerata</taxon>
        <taxon>Arachnida</taxon>
        <taxon>Araneae</taxon>
        <taxon>Araneomorphae</taxon>
        <taxon>Entelegynae</taxon>
        <taxon>Araneoidea</taxon>
        <taxon>Linyphiidae</taxon>
        <taxon>Erigoninae</taxon>
        <taxon>Oedothorax</taxon>
    </lineage>
</organism>
<sequence length="79" mass="8734">MPPKGQITPRPSRAQAHCSRHFYQRTSCFPFVPFGSAPGLARPTGRTDFLHQPNKTQVGQKKSLQGSDNGRLPRLSCSL</sequence>